<dbReference type="Pfam" id="PF01825">
    <property type="entry name" value="GPS"/>
    <property type="match status" value="1"/>
</dbReference>
<comment type="subcellular location">
    <subcellularLocation>
        <location evidence="1">Membrane</location>
    </subcellularLocation>
</comment>
<evidence type="ECO:0000313" key="8">
    <source>
        <dbReference type="EMBL" id="CAG5121611.1"/>
    </source>
</evidence>
<feature type="non-terminal residue" evidence="8">
    <location>
        <position position="636"/>
    </location>
</feature>
<feature type="transmembrane region" description="Helical" evidence="6">
    <location>
        <begin position="536"/>
        <end position="554"/>
    </location>
</feature>
<dbReference type="PANTHER" id="PTHR10877">
    <property type="entry name" value="POLYCYSTIN FAMILY MEMBER"/>
    <property type="match status" value="1"/>
</dbReference>
<dbReference type="GO" id="GO:0050982">
    <property type="term" value="P:detection of mechanical stimulus"/>
    <property type="evidence" value="ECO:0007669"/>
    <property type="project" value="TreeGrafter"/>
</dbReference>
<gene>
    <name evidence="8" type="ORF">CUNI_LOCUS7169</name>
</gene>
<comment type="caution">
    <text evidence="8">The sequence shown here is derived from an EMBL/GenBank/DDBJ whole genome shotgun (WGS) entry which is preliminary data.</text>
</comment>
<keyword evidence="3 6" id="KW-1133">Transmembrane helix</keyword>
<dbReference type="InterPro" id="IPR046338">
    <property type="entry name" value="GAIN_dom_sf"/>
</dbReference>
<protein>
    <recommendedName>
        <fullName evidence="7">PLAT domain-containing protein</fullName>
    </recommendedName>
</protein>
<dbReference type="PANTHER" id="PTHR10877:SF194">
    <property type="entry name" value="LOCATION OF VULVA DEFECTIVE 1"/>
    <property type="match status" value="1"/>
</dbReference>
<evidence type="ECO:0000256" key="5">
    <source>
        <dbReference type="PROSITE-ProRule" id="PRU00152"/>
    </source>
</evidence>
<dbReference type="InterPro" id="IPR036392">
    <property type="entry name" value="PLAT/LH2_dom_sf"/>
</dbReference>
<evidence type="ECO:0000256" key="1">
    <source>
        <dbReference type="ARBA" id="ARBA00004370"/>
    </source>
</evidence>
<dbReference type="GO" id="GO:0016020">
    <property type="term" value="C:membrane"/>
    <property type="evidence" value="ECO:0007669"/>
    <property type="project" value="UniProtKB-SubCell"/>
</dbReference>
<evidence type="ECO:0000256" key="4">
    <source>
        <dbReference type="ARBA" id="ARBA00023136"/>
    </source>
</evidence>
<evidence type="ECO:0000259" key="7">
    <source>
        <dbReference type="PROSITE" id="PS50095"/>
    </source>
</evidence>
<evidence type="ECO:0000256" key="6">
    <source>
        <dbReference type="SAM" id="Phobius"/>
    </source>
</evidence>
<organism evidence="8 9">
    <name type="scientific">Candidula unifasciata</name>
    <dbReference type="NCBI Taxonomy" id="100452"/>
    <lineage>
        <taxon>Eukaryota</taxon>
        <taxon>Metazoa</taxon>
        <taxon>Spiralia</taxon>
        <taxon>Lophotrochozoa</taxon>
        <taxon>Mollusca</taxon>
        <taxon>Gastropoda</taxon>
        <taxon>Heterobranchia</taxon>
        <taxon>Euthyneura</taxon>
        <taxon>Panpulmonata</taxon>
        <taxon>Eupulmonata</taxon>
        <taxon>Stylommatophora</taxon>
        <taxon>Helicina</taxon>
        <taxon>Helicoidea</taxon>
        <taxon>Geomitridae</taxon>
        <taxon>Candidula</taxon>
    </lineage>
</organism>
<dbReference type="SUPFAM" id="SSF49723">
    <property type="entry name" value="Lipase/lipooxygenase domain (PLAT/LH2 domain)"/>
    <property type="match status" value="1"/>
</dbReference>
<dbReference type="InterPro" id="IPR001024">
    <property type="entry name" value="PLAT/LH2_dom"/>
</dbReference>
<evidence type="ECO:0000256" key="2">
    <source>
        <dbReference type="ARBA" id="ARBA00022692"/>
    </source>
</evidence>
<reference evidence="8" key="1">
    <citation type="submission" date="2021-04" db="EMBL/GenBank/DDBJ databases">
        <authorList>
            <consortium name="Molecular Ecology Group"/>
        </authorList>
    </citation>
    <scope>NUCLEOTIDE SEQUENCE</scope>
</reference>
<name>A0A8S3Z345_9EUPU</name>
<dbReference type="InterPro" id="IPR000203">
    <property type="entry name" value="GPS"/>
</dbReference>
<dbReference type="PROSITE" id="PS50095">
    <property type="entry name" value="PLAT"/>
    <property type="match status" value="1"/>
</dbReference>
<sequence>MDRQTRTGLPFMQQNASIQSPETEYKMETERSDRAAVRSLLIDEMTKQHPQSVEGIQQQSSLLALILVYGDEIDQASQKKVIDILTEMMRFLTNPENTVNVPSEEIEIALKNVVAIIGGMNAALGNNGNHALTCDLKAATKETAWFEYDTDLDAKGGDDDFSSADSFEEAMKLHTARINRIKQAQLSQEAREQLLQVLDQQVACFSLMSVSGQTLECNSLKMKQVLEKTSVEELSGMQLLAPGSSGGVIFPNTSFLNGLDSEESVVVAVSQSTDYPLKYSEMAKGISPYSNFITISLYSQNNTKISVQTLPEPMKVIIPADANIKEPKSEDTNPIIASWNNIMIYVVNVDRPQSAVIAEFPGLRKDRQFLMMAKFGKLPIIAIDPTDDQCDYVTLLPQSMTENLDDKNRYRFYINNTIIGNFTGVVYIGIRELNSTEFDMDLSKGCVSLPRYANGTNYFTGNFSVRIYVTQCLVISDTQTDWTTNGCVVGIETSWFQVVCYCTHLTTFAGGWVVVPNTIDWSYVFANADFLTNPTIYITVIVTAALYIIFAILARYKDKKLAEKLGIAPLPDNDPRDKYFYEVIVSTGMRRNAGTDSQVCFIMSGEDDETDVRAFSDSKRKIFRRGQIDGFLMAVP</sequence>
<dbReference type="GO" id="GO:0005262">
    <property type="term" value="F:calcium channel activity"/>
    <property type="evidence" value="ECO:0007669"/>
    <property type="project" value="TreeGrafter"/>
</dbReference>
<keyword evidence="9" id="KW-1185">Reference proteome</keyword>
<dbReference type="EMBL" id="CAJHNH020001118">
    <property type="protein sequence ID" value="CAG5121611.1"/>
    <property type="molecule type" value="Genomic_DNA"/>
</dbReference>
<evidence type="ECO:0000313" key="9">
    <source>
        <dbReference type="Proteomes" id="UP000678393"/>
    </source>
</evidence>
<dbReference type="InterPro" id="IPR051223">
    <property type="entry name" value="Polycystin"/>
</dbReference>
<dbReference type="Gene3D" id="2.60.60.20">
    <property type="entry name" value="PLAT/LH2 domain"/>
    <property type="match status" value="1"/>
</dbReference>
<dbReference type="Gene3D" id="2.60.220.50">
    <property type="match status" value="1"/>
</dbReference>
<feature type="domain" description="PLAT" evidence="7">
    <location>
        <begin position="579"/>
        <end position="636"/>
    </location>
</feature>
<evidence type="ECO:0000256" key="3">
    <source>
        <dbReference type="ARBA" id="ARBA00022989"/>
    </source>
</evidence>
<dbReference type="OrthoDB" id="10039908at2759"/>
<keyword evidence="2 6" id="KW-0812">Transmembrane</keyword>
<dbReference type="SMART" id="SM00303">
    <property type="entry name" value="GPS"/>
    <property type="match status" value="1"/>
</dbReference>
<keyword evidence="4 6" id="KW-0472">Membrane</keyword>
<dbReference type="AlphaFoldDB" id="A0A8S3Z345"/>
<dbReference type="Proteomes" id="UP000678393">
    <property type="component" value="Unassembled WGS sequence"/>
</dbReference>
<accession>A0A8S3Z345</accession>
<proteinExistence type="predicted"/>
<comment type="caution">
    <text evidence="5">Lacks conserved residue(s) required for the propagation of feature annotation.</text>
</comment>